<evidence type="ECO:0000256" key="5">
    <source>
        <dbReference type="ARBA" id="ARBA00023136"/>
    </source>
</evidence>
<dbReference type="GO" id="GO:0008270">
    <property type="term" value="F:zinc ion binding"/>
    <property type="evidence" value="ECO:0007669"/>
    <property type="project" value="UniProtKB-KW"/>
</dbReference>
<dbReference type="GO" id="GO:0007032">
    <property type="term" value="P:endosome organization"/>
    <property type="evidence" value="ECO:0007669"/>
    <property type="project" value="TreeGrafter"/>
</dbReference>
<dbReference type="GO" id="GO:0007033">
    <property type="term" value="P:vacuole organization"/>
    <property type="evidence" value="ECO:0007669"/>
    <property type="project" value="TreeGrafter"/>
</dbReference>
<gene>
    <name evidence="6" type="ORF">HF086_013821</name>
</gene>
<keyword evidence="5" id="KW-0472">Membrane</keyword>
<dbReference type="EMBL" id="JACEFF010000365">
    <property type="protein sequence ID" value="KAH9638922.1"/>
    <property type="molecule type" value="Genomic_DNA"/>
</dbReference>
<dbReference type="GO" id="GO:0006904">
    <property type="term" value="P:vesicle docking involved in exocytosis"/>
    <property type="evidence" value="ECO:0007669"/>
    <property type="project" value="TreeGrafter"/>
</dbReference>
<reference evidence="6" key="1">
    <citation type="journal article" date="2021" name="G3 (Bethesda)">
        <title>Genome and transcriptome analysis of the beet armyworm Spodoptera exigua reveals targets for pest control. .</title>
        <authorList>
            <person name="Simon S."/>
            <person name="Breeschoten T."/>
            <person name="Jansen H.J."/>
            <person name="Dirks R.P."/>
            <person name="Schranz M.E."/>
            <person name="Ros V.I.D."/>
        </authorList>
    </citation>
    <scope>NUCLEOTIDE SEQUENCE</scope>
    <source>
        <strain evidence="6">TB_SE_WUR_2020</strain>
    </source>
</reference>
<dbReference type="GO" id="GO:0031902">
    <property type="term" value="C:late endosome membrane"/>
    <property type="evidence" value="ECO:0007669"/>
    <property type="project" value="UniProtKB-SubCell"/>
</dbReference>
<dbReference type="PANTHER" id="PTHR23323:SF24">
    <property type="entry name" value="VACUOLAR PROTEIN SORTING-ASSOCIATED PROTEIN 11 HOMOLOG"/>
    <property type="match status" value="1"/>
</dbReference>
<dbReference type="Proteomes" id="UP000814243">
    <property type="component" value="Unassembled WGS sequence"/>
</dbReference>
<sequence length="89" mass="10479">MHLRYLTEVLKSEAEVISREQELASKYREDSARMSRQARGLQERPVVLQASRCAVCNKPLELPTLHFLCQHSFHQRYRSHYPLNELVAK</sequence>
<organism evidence="6 7">
    <name type="scientific">Spodoptera exigua</name>
    <name type="common">Beet armyworm</name>
    <name type="synonym">Noctua fulgens</name>
    <dbReference type="NCBI Taxonomy" id="7107"/>
    <lineage>
        <taxon>Eukaryota</taxon>
        <taxon>Metazoa</taxon>
        <taxon>Ecdysozoa</taxon>
        <taxon>Arthropoda</taxon>
        <taxon>Hexapoda</taxon>
        <taxon>Insecta</taxon>
        <taxon>Pterygota</taxon>
        <taxon>Neoptera</taxon>
        <taxon>Endopterygota</taxon>
        <taxon>Lepidoptera</taxon>
        <taxon>Glossata</taxon>
        <taxon>Ditrysia</taxon>
        <taxon>Noctuoidea</taxon>
        <taxon>Noctuidae</taxon>
        <taxon>Amphipyrinae</taxon>
        <taxon>Spodoptera</taxon>
    </lineage>
</organism>
<protein>
    <submittedName>
        <fullName evidence="6">Uncharacterized protein</fullName>
    </submittedName>
</protein>
<evidence type="ECO:0000256" key="1">
    <source>
        <dbReference type="ARBA" id="ARBA00004492"/>
    </source>
</evidence>
<evidence type="ECO:0000256" key="3">
    <source>
        <dbReference type="ARBA" id="ARBA00022771"/>
    </source>
</evidence>
<keyword evidence="3" id="KW-0863">Zinc-finger</keyword>
<evidence type="ECO:0000313" key="7">
    <source>
        <dbReference type="Proteomes" id="UP000814243"/>
    </source>
</evidence>
<name>A0A922MLL6_SPOEX</name>
<keyword evidence="4" id="KW-0862">Zinc</keyword>
<dbReference type="GO" id="GO:0048284">
    <property type="term" value="P:organelle fusion"/>
    <property type="evidence" value="ECO:0007669"/>
    <property type="project" value="TreeGrafter"/>
</dbReference>
<accession>A0A922MLL6</accession>
<comment type="caution">
    <text evidence="6">The sequence shown here is derived from an EMBL/GenBank/DDBJ whole genome shotgun (WGS) entry which is preliminary data.</text>
</comment>
<keyword evidence="2" id="KW-0479">Metal-binding</keyword>
<evidence type="ECO:0000313" key="6">
    <source>
        <dbReference type="EMBL" id="KAH9638922.1"/>
    </source>
</evidence>
<comment type="subcellular location">
    <subcellularLocation>
        <location evidence="1">Late endosome membrane</location>
        <topology evidence="1">Peripheral membrane protein</topology>
        <orientation evidence="1">Cytoplasmic side</orientation>
    </subcellularLocation>
</comment>
<proteinExistence type="predicted"/>
<dbReference type="AlphaFoldDB" id="A0A922MLL6"/>
<dbReference type="GO" id="GO:0030674">
    <property type="term" value="F:protein-macromolecule adaptor activity"/>
    <property type="evidence" value="ECO:0007669"/>
    <property type="project" value="TreeGrafter"/>
</dbReference>
<evidence type="ECO:0000256" key="2">
    <source>
        <dbReference type="ARBA" id="ARBA00022723"/>
    </source>
</evidence>
<dbReference type="PANTHER" id="PTHR23323">
    <property type="entry name" value="VACUOLAR PROTEIN SORTING-ASSOCIATED PROTEIN"/>
    <property type="match status" value="1"/>
</dbReference>
<evidence type="ECO:0000256" key="4">
    <source>
        <dbReference type="ARBA" id="ARBA00022833"/>
    </source>
</evidence>
<dbReference type="GO" id="GO:0030897">
    <property type="term" value="C:HOPS complex"/>
    <property type="evidence" value="ECO:0007669"/>
    <property type="project" value="TreeGrafter"/>
</dbReference>